<dbReference type="OrthoDB" id="5554151at2759"/>
<dbReference type="EMBL" id="LSSK01000308">
    <property type="protein sequence ID" value="OMH83803.1"/>
    <property type="molecule type" value="Genomic_DNA"/>
</dbReference>
<organism evidence="4 5">
    <name type="scientific">Zancudomyces culisetae</name>
    <name type="common">Gut fungus</name>
    <name type="synonym">Smittium culisetae</name>
    <dbReference type="NCBI Taxonomy" id="1213189"/>
    <lineage>
        <taxon>Eukaryota</taxon>
        <taxon>Fungi</taxon>
        <taxon>Fungi incertae sedis</taxon>
        <taxon>Zoopagomycota</taxon>
        <taxon>Kickxellomycotina</taxon>
        <taxon>Harpellomycetes</taxon>
        <taxon>Harpellales</taxon>
        <taxon>Legeriomycetaceae</taxon>
        <taxon>Zancudomyces</taxon>
    </lineage>
</organism>
<name>A0A1R1PSD3_ZANCU</name>
<dbReference type="AlphaFoldDB" id="A0A1R1PSD3"/>
<protein>
    <recommendedName>
        <fullName evidence="6">Secreted beta-glucosidase adg3</fullName>
    </recommendedName>
</protein>
<keyword evidence="3" id="KW-0732">Signal</keyword>
<dbReference type="PANTHER" id="PTHR31654:SF0">
    <property type="entry name" value="SECRETED BETA-GLUCOSIDASE ADG3-RELATED"/>
    <property type="match status" value="1"/>
</dbReference>
<evidence type="ECO:0000256" key="3">
    <source>
        <dbReference type="SAM" id="SignalP"/>
    </source>
</evidence>
<dbReference type="Proteomes" id="UP000188320">
    <property type="component" value="Unassembled WGS sequence"/>
</dbReference>
<evidence type="ECO:0000256" key="2">
    <source>
        <dbReference type="SAM" id="MobiDB-lite"/>
    </source>
</evidence>
<dbReference type="InterPro" id="IPR053088">
    <property type="entry name" value="Beta-glucosidase/SUN-like"/>
</dbReference>
<feature type="signal peptide" evidence="3">
    <location>
        <begin position="1"/>
        <end position="24"/>
    </location>
</feature>
<evidence type="ECO:0000313" key="4">
    <source>
        <dbReference type="EMBL" id="OMH83803.1"/>
    </source>
</evidence>
<keyword evidence="5" id="KW-1185">Reference proteome</keyword>
<dbReference type="InterPro" id="IPR005556">
    <property type="entry name" value="SUN"/>
</dbReference>
<evidence type="ECO:0000256" key="1">
    <source>
        <dbReference type="ARBA" id="ARBA00010579"/>
    </source>
</evidence>
<feature type="region of interest" description="Disordered" evidence="2">
    <location>
        <begin position="29"/>
        <end position="77"/>
    </location>
</feature>
<sequence>MVMFSLRNLITLTVTFVFISTSKAAENKNGVTNNQNVRGGADQSRNANGNWNNRGNRNKGYDRNNHKNNRWGGKHGGGGGFGGVGGYWGGVNRPMFPGPIIGNIGNQIIPLPGVSNTCNFPWGDGNFDNVVAITRGAANAGWAMSPDQTCKPGSWCPYACKPGYYSAQWDPKALLYNGPGSMNGGLYCGLNGVLQKPFPDRPFCKPGMMNVKMVNALRGPVSACQTVYPGNEAMIIPTVVYPGQISDINVVPRDYWLGTSSQFYVNLEGSTNTQCIWGQANKPVGNWGPYIFGAGQGKDGNTYVSVQYNPLYKQSGFDPKNAYNVKIVCRFGKCNFGAGNECKCEKGVCSQANGCTVTLTQGAVAHFVLYR</sequence>
<evidence type="ECO:0008006" key="6">
    <source>
        <dbReference type="Google" id="ProtNLM"/>
    </source>
</evidence>
<feature type="compositionally biased region" description="Low complexity" evidence="2">
    <location>
        <begin position="45"/>
        <end position="55"/>
    </location>
</feature>
<dbReference type="Pfam" id="PF03856">
    <property type="entry name" value="SUN"/>
    <property type="match status" value="1"/>
</dbReference>
<comment type="caution">
    <text evidence="4">The sequence shown here is derived from an EMBL/GenBank/DDBJ whole genome shotgun (WGS) entry which is preliminary data.</text>
</comment>
<dbReference type="PANTHER" id="PTHR31654">
    <property type="entry name" value="SECRETED BETA-GLUCOSIDASE ADG3-RELATED"/>
    <property type="match status" value="1"/>
</dbReference>
<accession>A0A1R1PSD3</accession>
<comment type="similarity">
    <text evidence="1">Belongs to the SUN family.</text>
</comment>
<evidence type="ECO:0000313" key="5">
    <source>
        <dbReference type="Proteomes" id="UP000188320"/>
    </source>
</evidence>
<gene>
    <name evidence="4" type="ORF">AX774_g2685</name>
</gene>
<feature type="chain" id="PRO_5013294589" description="Secreted beta-glucosidase adg3" evidence="3">
    <location>
        <begin position="25"/>
        <end position="371"/>
    </location>
</feature>
<proteinExistence type="inferred from homology"/>
<reference evidence="5" key="1">
    <citation type="submission" date="2017-01" db="EMBL/GenBank/DDBJ databases">
        <authorList>
            <person name="Wang Y."/>
            <person name="White M."/>
            <person name="Kvist S."/>
            <person name="Moncalvo J.-M."/>
        </authorList>
    </citation>
    <scope>NUCLEOTIDE SEQUENCE [LARGE SCALE GENOMIC DNA]</scope>
    <source>
        <strain evidence="5">COL-18-3</strain>
    </source>
</reference>